<keyword evidence="2 3" id="KW-0812">Transmembrane</keyword>
<evidence type="ECO:0000313" key="4">
    <source>
        <dbReference type="Proteomes" id="UP000019763"/>
    </source>
</evidence>
<reference evidence="3" key="1">
    <citation type="submission" date="2013-12" db="EMBL/GenBank/DDBJ databases">
        <authorList>
            <person name="Omoto C.K."/>
            <person name="Sibley D."/>
            <person name="Venepally P."/>
            <person name="Hadjithomas M."/>
            <person name="Karamycheva S."/>
            <person name="Brunk B."/>
            <person name="Roos D."/>
            <person name="Caler E."/>
            <person name="Lorenzi H."/>
        </authorList>
    </citation>
    <scope>NUCLEOTIDE SEQUENCE</scope>
</reference>
<dbReference type="RefSeq" id="XP_011132911.1">
    <property type="nucleotide sequence ID" value="XM_011134609.1"/>
</dbReference>
<keyword evidence="2" id="KW-0472">Membrane</keyword>
<sequence>MLWIIWYCGLGLISLSASLAVGIGTWLASYYTIQNPVKISDYAINFDYKPFIQFDATGYMYRSPPPVVSQQDHLWQKLNDPLSPAPPFGKFILQDMDKLVFRSQSHPVAAVAWISINGNNTLPYPSASSDWFARKTSDETAQDDRIAEKYPADNYGLGFSASTTSQGSATYGPSLSGESDKSGRFGTNDNMGIRNGNISHDGRQDGSRDGRQDGSQDGLRGYGLSRYDWYRYGCRYGRIAWVFLRECVITPVKVVFHILRLGRKLLPGRKWLLPGFRWPRSAINWIFKSENDVAAVQLRMVYDRFELLRYNTLALYTTLYNSEGSMVVRLNKLYVPKRISPLQNAMCSLNFVVSDLLTLGIQALEPWVQNILSLGWCQRRVLASIDILSKVHRQTLTESTVQLRIEPQLVTELIKTPSDWEVDLLEPTLRIITHAGGLTGLIQDHAVLASSVLALFTGTGTLVLGIMLFLILHK</sequence>
<dbReference type="EMBL" id="AFNH02001162">
    <property type="protein sequence ID" value="EZG43940.1"/>
    <property type="molecule type" value="Genomic_DNA"/>
</dbReference>
<feature type="transmembrane region" description="Helical" evidence="2">
    <location>
        <begin position="452"/>
        <end position="472"/>
    </location>
</feature>
<protein>
    <submittedName>
        <fullName evidence="3">Transmembrane protein</fullName>
    </submittedName>
</protein>
<evidence type="ECO:0000256" key="1">
    <source>
        <dbReference type="SAM" id="MobiDB-lite"/>
    </source>
</evidence>
<dbReference type="GeneID" id="22915404"/>
<evidence type="ECO:0000313" key="3">
    <source>
        <dbReference type="EMBL" id="EZG43940.1"/>
    </source>
</evidence>
<evidence type="ECO:0000256" key="2">
    <source>
        <dbReference type="SAM" id="Phobius"/>
    </source>
</evidence>
<organism evidence="3 4">
    <name type="scientific">Gregarina niphandrodes</name>
    <name type="common">Septate eugregarine</name>
    <dbReference type="NCBI Taxonomy" id="110365"/>
    <lineage>
        <taxon>Eukaryota</taxon>
        <taxon>Sar</taxon>
        <taxon>Alveolata</taxon>
        <taxon>Apicomplexa</taxon>
        <taxon>Conoidasida</taxon>
        <taxon>Gregarinasina</taxon>
        <taxon>Eugregarinorida</taxon>
        <taxon>Gregarinidae</taxon>
        <taxon>Gregarina</taxon>
    </lineage>
</organism>
<keyword evidence="4" id="KW-1185">Reference proteome</keyword>
<gene>
    <name evidence="3" type="ORF">GNI_155820</name>
</gene>
<feature type="compositionally biased region" description="Basic and acidic residues" evidence="1">
    <location>
        <begin position="200"/>
        <end position="214"/>
    </location>
</feature>
<comment type="caution">
    <text evidence="3">The sequence shown here is derived from an EMBL/GenBank/DDBJ whole genome shotgun (WGS) entry which is preliminary data.</text>
</comment>
<name>A0A023AZ63_GRENI</name>
<dbReference type="Proteomes" id="UP000019763">
    <property type="component" value="Unassembled WGS sequence"/>
</dbReference>
<accession>A0A023AZ63</accession>
<feature type="compositionally biased region" description="Polar residues" evidence="1">
    <location>
        <begin position="164"/>
        <end position="177"/>
    </location>
</feature>
<keyword evidence="2" id="KW-1133">Transmembrane helix</keyword>
<feature type="region of interest" description="Disordered" evidence="1">
    <location>
        <begin position="164"/>
        <end position="217"/>
    </location>
</feature>
<dbReference type="VEuPathDB" id="CryptoDB:GNI_155820"/>
<proteinExistence type="predicted"/>
<dbReference type="AlphaFoldDB" id="A0A023AZ63"/>